<evidence type="ECO:0000259" key="4">
    <source>
        <dbReference type="PROSITE" id="PS01124"/>
    </source>
</evidence>
<dbReference type="GO" id="GO:0032259">
    <property type="term" value="P:methylation"/>
    <property type="evidence" value="ECO:0007669"/>
    <property type="project" value="UniProtKB-KW"/>
</dbReference>
<dbReference type="STRING" id="489703.SAMN04488038_10347"/>
<dbReference type="OrthoDB" id="5295226at2"/>
<dbReference type="Proteomes" id="UP000199233">
    <property type="component" value="Unassembled WGS sequence"/>
</dbReference>
<dbReference type="GO" id="GO:0008168">
    <property type="term" value="F:methyltransferase activity"/>
    <property type="evidence" value="ECO:0007669"/>
    <property type="project" value="UniProtKB-KW"/>
</dbReference>
<sequence>MQDWTGTIYLGAEWALFVGQGGATPLHRHLAHKLVMGLDGELEVNWASGERRHGRIALVKAGSLHRVTAPGRRIGLYYADAGAFAHSGLPASRQLRELFRLCRRLDLGAGEAPTVVQQLQPDMQEAADARVLKAVDALRRDQDLALPMMAPRAGVSPRRLRQLFSASVGGTPVRYRRWWRLRLAAQQLAQGERIVDAALAAGFADAAHLTRTFVEMLGITPGVFQASRLIVLDELA</sequence>
<name>A0A1H9CGH2_9GAMM</name>
<dbReference type="SMART" id="SM00342">
    <property type="entry name" value="HTH_ARAC"/>
    <property type="match status" value="1"/>
</dbReference>
<evidence type="ECO:0000313" key="5">
    <source>
        <dbReference type="EMBL" id="SEQ00326.1"/>
    </source>
</evidence>
<keyword evidence="2 5" id="KW-0238">DNA-binding</keyword>
<evidence type="ECO:0000313" key="6">
    <source>
        <dbReference type="Proteomes" id="UP000199233"/>
    </source>
</evidence>
<dbReference type="PANTHER" id="PTHR46796">
    <property type="entry name" value="HTH-TYPE TRANSCRIPTIONAL ACTIVATOR RHAS-RELATED"/>
    <property type="match status" value="1"/>
</dbReference>
<keyword evidence="3" id="KW-0804">Transcription</keyword>
<feature type="domain" description="HTH araC/xylS-type" evidence="4">
    <location>
        <begin position="129"/>
        <end position="227"/>
    </location>
</feature>
<keyword evidence="5" id="KW-0489">Methyltransferase</keyword>
<dbReference type="SUPFAM" id="SSF46689">
    <property type="entry name" value="Homeodomain-like"/>
    <property type="match status" value="1"/>
</dbReference>
<keyword evidence="5" id="KW-0808">Transferase</keyword>
<keyword evidence="1" id="KW-0805">Transcription regulation</keyword>
<evidence type="ECO:0000256" key="1">
    <source>
        <dbReference type="ARBA" id="ARBA00023015"/>
    </source>
</evidence>
<dbReference type="EMBL" id="FOFS01000003">
    <property type="protein sequence ID" value="SEQ00326.1"/>
    <property type="molecule type" value="Genomic_DNA"/>
</dbReference>
<dbReference type="InterPro" id="IPR050204">
    <property type="entry name" value="AraC_XylS_family_regulators"/>
</dbReference>
<dbReference type="AlphaFoldDB" id="A0A1H9CGH2"/>
<dbReference type="InterPro" id="IPR009057">
    <property type="entry name" value="Homeodomain-like_sf"/>
</dbReference>
<dbReference type="Pfam" id="PF12833">
    <property type="entry name" value="HTH_18"/>
    <property type="match status" value="1"/>
</dbReference>
<dbReference type="PROSITE" id="PS01124">
    <property type="entry name" value="HTH_ARAC_FAMILY_2"/>
    <property type="match status" value="1"/>
</dbReference>
<accession>A0A1H9CGH2</accession>
<proteinExistence type="predicted"/>
<dbReference type="InterPro" id="IPR018062">
    <property type="entry name" value="HTH_AraC-typ_CS"/>
</dbReference>
<dbReference type="GO" id="GO:0043565">
    <property type="term" value="F:sequence-specific DNA binding"/>
    <property type="evidence" value="ECO:0007669"/>
    <property type="project" value="InterPro"/>
</dbReference>
<organism evidence="5 6">
    <name type="scientific">Solimonas aquatica</name>
    <dbReference type="NCBI Taxonomy" id="489703"/>
    <lineage>
        <taxon>Bacteria</taxon>
        <taxon>Pseudomonadati</taxon>
        <taxon>Pseudomonadota</taxon>
        <taxon>Gammaproteobacteria</taxon>
        <taxon>Nevskiales</taxon>
        <taxon>Nevskiaceae</taxon>
        <taxon>Solimonas</taxon>
    </lineage>
</organism>
<reference evidence="5 6" key="1">
    <citation type="submission" date="2016-10" db="EMBL/GenBank/DDBJ databases">
        <authorList>
            <person name="de Groot N.N."/>
        </authorList>
    </citation>
    <scope>NUCLEOTIDE SEQUENCE [LARGE SCALE GENOMIC DNA]</scope>
    <source>
        <strain evidence="5 6">DSM 25927</strain>
    </source>
</reference>
<dbReference type="SUPFAM" id="SSF51182">
    <property type="entry name" value="RmlC-like cupins"/>
    <property type="match status" value="1"/>
</dbReference>
<dbReference type="Gene3D" id="1.10.10.60">
    <property type="entry name" value="Homeodomain-like"/>
    <property type="match status" value="2"/>
</dbReference>
<dbReference type="InterPro" id="IPR018060">
    <property type="entry name" value="HTH_AraC"/>
</dbReference>
<evidence type="ECO:0000256" key="2">
    <source>
        <dbReference type="ARBA" id="ARBA00023125"/>
    </source>
</evidence>
<protein>
    <submittedName>
        <fullName evidence="5">Methylphosphotriester-DNA--protein-cysteine methyltransferase (N-terminal of Ada), contains Zn-binding and two AraC-type DNA-binding domains</fullName>
    </submittedName>
</protein>
<gene>
    <name evidence="5" type="ORF">SAMN04488038_10347</name>
</gene>
<dbReference type="PROSITE" id="PS00041">
    <property type="entry name" value="HTH_ARAC_FAMILY_1"/>
    <property type="match status" value="1"/>
</dbReference>
<evidence type="ECO:0000256" key="3">
    <source>
        <dbReference type="ARBA" id="ARBA00023163"/>
    </source>
</evidence>
<dbReference type="InterPro" id="IPR011051">
    <property type="entry name" value="RmlC_Cupin_sf"/>
</dbReference>
<keyword evidence="6" id="KW-1185">Reference proteome</keyword>
<dbReference type="GO" id="GO:0003700">
    <property type="term" value="F:DNA-binding transcription factor activity"/>
    <property type="evidence" value="ECO:0007669"/>
    <property type="project" value="InterPro"/>
</dbReference>
<dbReference type="RefSeq" id="WP_093282581.1">
    <property type="nucleotide sequence ID" value="NZ_FOFS01000003.1"/>
</dbReference>